<dbReference type="PANTHER" id="PTHR10755">
    <property type="entry name" value="COPROPORPHYRINOGEN III OXIDASE, MITOCHONDRIAL"/>
    <property type="match status" value="1"/>
</dbReference>
<evidence type="ECO:0000256" key="6">
    <source>
        <dbReference type="ARBA" id="ARBA00023244"/>
    </source>
</evidence>
<dbReference type="PANTHER" id="PTHR10755:SF0">
    <property type="entry name" value="OXYGEN-DEPENDENT COPROPORPHYRINOGEN-III OXIDASE, MITOCHONDRIAL"/>
    <property type="match status" value="1"/>
</dbReference>
<comment type="similarity">
    <text evidence="2">Belongs to the aerobic coproporphyrinogen-III oxidase family.</text>
</comment>
<gene>
    <name evidence="7" type="primary">hemF</name>
    <name evidence="7" type="ORF">PPL_11948</name>
</gene>
<dbReference type="GeneID" id="31367416"/>
<dbReference type="OMA" id="NTPYTEQ"/>
<evidence type="ECO:0000313" key="8">
    <source>
        <dbReference type="Proteomes" id="UP000001396"/>
    </source>
</evidence>
<dbReference type="STRING" id="670386.D3BUX6"/>
<dbReference type="Gene3D" id="3.40.1500.10">
    <property type="entry name" value="Coproporphyrinogen III oxidase, aerobic"/>
    <property type="match status" value="1"/>
</dbReference>
<dbReference type="AlphaFoldDB" id="D3BUX6"/>
<keyword evidence="5" id="KW-0560">Oxidoreductase</keyword>
<evidence type="ECO:0000256" key="3">
    <source>
        <dbReference type="ARBA" id="ARBA00011738"/>
    </source>
</evidence>
<organism evidence="7 8">
    <name type="scientific">Heterostelium pallidum (strain ATCC 26659 / Pp 5 / PN500)</name>
    <name type="common">Cellular slime mold</name>
    <name type="synonym">Polysphondylium pallidum</name>
    <dbReference type="NCBI Taxonomy" id="670386"/>
    <lineage>
        <taxon>Eukaryota</taxon>
        <taxon>Amoebozoa</taxon>
        <taxon>Evosea</taxon>
        <taxon>Eumycetozoa</taxon>
        <taxon>Dictyostelia</taxon>
        <taxon>Acytosteliales</taxon>
        <taxon>Acytosteliaceae</taxon>
        <taxon>Heterostelium</taxon>
    </lineage>
</organism>
<reference evidence="7 8" key="1">
    <citation type="journal article" date="2011" name="Genome Res.">
        <title>Phylogeny-wide analysis of social amoeba genomes highlights ancient origins for complex intercellular communication.</title>
        <authorList>
            <person name="Heidel A.J."/>
            <person name="Lawal H.M."/>
            <person name="Felder M."/>
            <person name="Schilde C."/>
            <person name="Helps N.R."/>
            <person name="Tunggal B."/>
            <person name="Rivero F."/>
            <person name="John U."/>
            <person name="Schleicher M."/>
            <person name="Eichinger L."/>
            <person name="Platzer M."/>
            <person name="Noegel A.A."/>
            <person name="Schaap P."/>
            <person name="Gloeckner G."/>
        </authorList>
    </citation>
    <scope>NUCLEOTIDE SEQUENCE [LARGE SCALE GENOMIC DNA]</scope>
    <source>
        <strain evidence="8">ATCC 26659 / Pp 5 / PN500</strain>
    </source>
</reference>
<evidence type="ECO:0000256" key="4">
    <source>
        <dbReference type="ARBA" id="ARBA00012869"/>
    </source>
</evidence>
<dbReference type="PRINTS" id="PR00073">
    <property type="entry name" value="COPRGNOXDASE"/>
</dbReference>
<dbReference type="InParanoid" id="D3BUX6"/>
<evidence type="ECO:0000313" key="7">
    <source>
        <dbReference type="EMBL" id="EFA74914.1"/>
    </source>
</evidence>
<keyword evidence="8" id="KW-1185">Reference proteome</keyword>
<proteinExistence type="inferred from homology"/>
<evidence type="ECO:0000256" key="5">
    <source>
        <dbReference type="ARBA" id="ARBA00023002"/>
    </source>
</evidence>
<keyword evidence="6" id="KW-0627">Porphyrin biosynthesis</keyword>
<dbReference type="GO" id="GO:0006782">
    <property type="term" value="P:protoporphyrinogen IX biosynthetic process"/>
    <property type="evidence" value="ECO:0007669"/>
    <property type="project" value="UniProtKB-UniPathway"/>
</dbReference>
<dbReference type="PIRSF" id="PIRSF000166">
    <property type="entry name" value="Coproporphyri_ox"/>
    <property type="match status" value="1"/>
</dbReference>
<dbReference type="GO" id="GO:0005737">
    <property type="term" value="C:cytoplasm"/>
    <property type="evidence" value="ECO:0007669"/>
    <property type="project" value="TreeGrafter"/>
</dbReference>
<protein>
    <recommendedName>
        <fullName evidence="4">coproporphyrinogen oxidase</fullName>
        <ecNumber evidence="4">1.3.3.3</ecNumber>
    </recommendedName>
</protein>
<comment type="pathway">
    <text evidence="1">Porphyrin-containing compound metabolism; protoporphyrin-IX biosynthesis; protoporphyrinogen-IX from coproporphyrinogen-III (O2 route): step 1/1.</text>
</comment>
<dbReference type="EMBL" id="ADBJ01000060">
    <property type="protein sequence ID" value="EFA74914.1"/>
    <property type="molecule type" value="Genomic_DNA"/>
</dbReference>
<dbReference type="NCBIfam" id="NF003727">
    <property type="entry name" value="PRK05330.1"/>
    <property type="match status" value="1"/>
</dbReference>
<dbReference type="EC" id="1.3.3.3" evidence="4"/>
<name>D3BUX6_HETP5</name>
<dbReference type="Proteomes" id="UP000001396">
    <property type="component" value="Unassembled WGS sequence"/>
</dbReference>
<dbReference type="InterPro" id="IPR036406">
    <property type="entry name" value="Coprogen_oxidase_aer_sf"/>
</dbReference>
<sequence length="328" mass="37301">MSDNNEVVTVEEIKNGFKTIQNNICSYLVEHTKQEYLEDLWDYHKGTGGGITRVWEGENPEGFFGAPDAGRRYDVLEKGGVNFSCIEGDNLPSAAATQFNIAPTTPYVATGVSLVLHSYSPRVPTIHMNVRYFQAGATWWFGGGIDVTPVYPNLDQVVAYHRGLKAVCDQFGCDEQGTTYAKGKAECDSYFHLKHRNETRGVGGLFYDHIRGDSSEAAKRKAWRFIEALGLAFVSLYRPFLEENISLPYTLAQREFQLYRRSRYVEFNLLFDRGTKFGIQSEGRIESIFMSLPAVAKWKYNYKPQPNTPESELTDFFLKPQDWLSLNQ</sequence>
<dbReference type="SUPFAM" id="SSF102886">
    <property type="entry name" value="Coproporphyrinogen III oxidase"/>
    <property type="match status" value="1"/>
</dbReference>
<dbReference type="InterPro" id="IPR001260">
    <property type="entry name" value="Coprogen_oxidase_aer"/>
</dbReference>
<dbReference type="GO" id="GO:0004109">
    <property type="term" value="F:coproporphyrinogen oxidase activity"/>
    <property type="evidence" value="ECO:0007669"/>
    <property type="project" value="UniProtKB-EC"/>
</dbReference>
<accession>D3BUX6</accession>
<comment type="subunit">
    <text evidence="3">Homodimer.</text>
</comment>
<dbReference type="Pfam" id="PF01218">
    <property type="entry name" value="Coprogen_oxidas"/>
    <property type="match status" value="1"/>
</dbReference>
<dbReference type="FunCoup" id="D3BUX6">
    <property type="interactions" value="235"/>
</dbReference>
<dbReference type="UniPathway" id="UPA00251">
    <property type="reaction ID" value="UER00322"/>
</dbReference>
<evidence type="ECO:0000256" key="1">
    <source>
        <dbReference type="ARBA" id="ARBA00005168"/>
    </source>
</evidence>
<evidence type="ECO:0000256" key="2">
    <source>
        <dbReference type="ARBA" id="ARBA00010644"/>
    </source>
</evidence>
<comment type="caution">
    <text evidence="7">The sequence shown here is derived from an EMBL/GenBank/DDBJ whole genome shotgun (WGS) entry which is preliminary data.</text>
</comment>
<dbReference type="RefSeq" id="XP_020427048.1">
    <property type="nucleotide sequence ID" value="XM_020582694.1"/>
</dbReference>